<dbReference type="EMBL" id="JBEDUW010000002">
    <property type="protein sequence ID" value="KAK9943698.1"/>
    <property type="molecule type" value="Genomic_DNA"/>
</dbReference>
<evidence type="ECO:0000256" key="1">
    <source>
        <dbReference type="SAM" id="MobiDB-lite"/>
    </source>
</evidence>
<dbReference type="AlphaFoldDB" id="A0AAW1Y4I6"/>
<accession>A0AAW1Y4I6</accession>
<dbReference type="Proteomes" id="UP001457282">
    <property type="component" value="Unassembled WGS sequence"/>
</dbReference>
<feature type="compositionally biased region" description="Polar residues" evidence="1">
    <location>
        <begin position="60"/>
        <end position="69"/>
    </location>
</feature>
<evidence type="ECO:0000313" key="2">
    <source>
        <dbReference type="EMBL" id="KAK9943698.1"/>
    </source>
</evidence>
<name>A0AAW1Y4I6_RUBAR</name>
<gene>
    <name evidence="2" type="ORF">M0R45_009299</name>
</gene>
<reference evidence="2 3" key="1">
    <citation type="journal article" date="2023" name="G3 (Bethesda)">
        <title>A chromosome-length genome assembly and annotation of blackberry (Rubus argutus, cv. 'Hillquist').</title>
        <authorList>
            <person name="Bruna T."/>
            <person name="Aryal R."/>
            <person name="Dudchenko O."/>
            <person name="Sargent D.J."/>
            <person name="Mead D."/>
            <person name="Buti M."/>
            <person name="Cavallini A."/>
            <person name="Hytonen T."/>
            <person name="Andres J."/>
            <person name="Pham M."/>
            <person name="Weisz D."/>
            <person name="Mascagni F."/>
            <person name="Usai G."/>
            <person name="Natali L."/>
            <person name="Bassil N."/>
            <person name="Fernandez G.E."/>
            <person name="Lomsadze A."/>
            <person name="Armour M."/>
            <person name="Olukolu B."/>
            <person name="Poorten T."/>
            <person name="Britton C."/>
            <person name="Davik J."/>
            <person name="Ashrafi H."/>
            <person name="Aiden E.L."/>
            <person name="Borodovsky M."/>
            <person name="Worthington M."/>
        </authorList>
    </citation>
    <scope>NUCLEOTIDE SEQUENCE [LARGE SCALE GENOMIC DNA]</scope>
    <source>
        <strain evidence="2">PI 553951</strain>
    </source>
</reference>
<keyword evidence="3" id="KW-1185">Reference proteome</keyword>
<comment type="caution">
    <text evidence="2">The sequence shown here is derived from an EMBL/GenBank/DDBJ whole genome shotgun (WGS) entry which is preliminary data.</text>
</comment>
<feature type="region of interest" description="Disordered" evidence="1">
    <location>
        <begin position="59"/>
        <end position="96"/>
    </location>
</feature>
<proteinExistence type="predicted"/>
<sequence>MASLGGVVAERCRATTAREFRIGLGFTAAEARAWVHRWRRWGVAPVQSIPKRPREIIVASQESQTSSSRPVPIIEYSSAGGLERRSKEHSSYGSYE</sequence>
<protein>
    <submittedName>
        <fullName evidence="2">Uncharacterized protein</fullName>
    </submittedName>
</protein>
<evidence type="ECO:0000313" key="3">
    <source>
        <dbReference type="Proteomes" id="UP001457282"/>
    </source>
</evidence>
<organism evidence="2 3">
    <name type="scientific">Rubus argutus</name>
    <name type="common">Southern blackberry</name>
    <dbReference type="NCBI Taxonomy" id="59490"/>
    <lineage>
        <taxon>Eukaryota</taxon>
        <taxon>Viridiplantae</taxon>
        <taxon>Streptophyta</taxon>
        <taxon>Embryophyta</taxon>
        <taxon>Tracheophyta</taxon>
        <taxon>Spermatophyta</taxon>
        <taxon>Magnoliopsida</taxon>
        <taxon>eudicotyledons</taxon>
        <taxon>Gunneridae</taxon>
        <taxon>Pentapetalae</taxon>
        <taxon>rosids</taxon>
        <taxon>fabids</taxon>
        <taxon>Rosales</taxon>
        <taxon>Rosaceae</taxon>
        <taxon>Rosoideae</taxon>
        <taxon>Rosoideae incertae sedis</taxon>
        <taxon>Rubus</taxon>
    </lineage>
</organism>